<protein>
    <submittedName>
        <fullName evidence="1">Uncharacterized protein</fullName>
    </submittedName>
</protein>
<proteinExistence type="predicted"/>
<reference evidence="1 2" key="1">
    <citation type="submission" date="2019-03" db="EMBL/GenBank/DDBJ databases">
        <authorList>
            <person name="Kox A.R. M."/>
        </authorList>
    </citation>
    <scope>NUCLEOTIDE SEQUENCE [LARGE SCALE GENOMIC DNA]</scope>
    <source>
        <strain evidence="1">MTUNDRAET4 annotated genome</strain>
        <plasmid evidence="2">2</plasmid>
    </source>
</reference>
<keyword evidence="1" id="KW-0614">Plasmid</keyword>
<dbReference type="AntiFam" id="ANF00187">
    <property type="entry name" value="Shadow ORF (opposite parA)"/>
</dbReference>
<geneLocation type="plasmid" evidence="1 2">
    <name>2</name>
</geneLocation>
<dbReference type="AlphaFoldDB" id="A0A4U8Z733"/>
<dbReference type="Proteomes" id="UP000294360">
    <property type="component" value="Plasmid 2"/>
</dbReference>
<sequence>MLFGSCRPAPGLTDQTFDFRVDVIDRFHGPVIGRPGELVSLNLEDRLIGEAGVGYRRAFQHRMDQDVIAKDRTKESDHLVLRTVTRLEARDEILQPVIACRRAGSRDLVQQVSRHLEELPHRHDVEHLRVDGDEDGGRGGESRKRQIAELRRAIDHDNVVEILRLRYRLPDPREEQGVAGGAPHKRARRVMLEFHQFEVPGNDVKVGNVSCAHDLRDGALAFIVADRPIKGFVLADMKLRLVAEQGREAGLRVEVDCENAITMQRQILREMGGGRRFAAAALEIHDANDLKMLSRGAVGKITAASACALVEMLPDLLDRVDGIAAAAILDRGGNALSFRRHLAQISFVNANQAGRLGRTEMPDRLFGFWRKYAAVMGLELARQFGAMLLDQRPQLGPGGGYVCYGRLRHVDIRIRLERHLRSFTNIGKFTAFLKTGPIL</sequence>
<dbReference type="EMBL" id="LR536451">
    <property type="protein sequence ID" value="VFU16679.1"/>
    <property type="molecule type" value="Genomic_DNA"/>
</dbReference>
<accession>A0A4U8Z733</accession>
<evidence type="ECO:0000313" key="1">
    <source>
        <dbReference type="EMBL" id="VFU16679.1"/>
    </source>
</evidence>
<dbReference type="KEGG" id="mtun:MTUNDRAET4_0304.1"/>
<organism evidence="1 2">
    <name type="scientific">Methylocella tundrae</name>
    <dbReference type="NCBI Taxonomy" id="227605"/>
    <lineage>
        <taxon>Bacteria</taxon>
        <taxon>Pseudomonadati</taxon>
        <taxon>Pseudomonadota</taxon>
        <taxon>Alphaproteobacteria</taxon>
        <taxon>Hyphomicrobiales</taxon>
        <taxon>Beijerinckiaceae</taxon>
        <taxon>Methylocella</taxon>
    </lineage>
</organism>
<name>A0A4U8Z733_METTU</name>
<evidence type="ECO:0000313" key="2">
    <source>
        <dbReference type="Proteomes" id="UP000294360"/>
    </source>
</evidence>
<gene>
    <name evidence="1" type="ORF">MTUNDRAET4_0304</name>
</gene>